<name>A0ABR2W668_9FUNG</name>
<dbReference type="Pfam" id="PF08698">
    <property type="entry name" value="Fcf2"/>
    <property type="match status" value="1"/>
</dbReference>
<accession>A0ABR2W668</accession>
<dbReference type="PANTHER" id="PTHR21686">
    <property type="entry name" value="DEOXYNUCLEOTIDYLTRANSFERASE TERMINAL-INTERACTING PROTEIN 2"/>
    <property type="match status" value="1"/>
</dbReference>
<gene>
    <name evidence="4" type="primary">fcf2</name>
    <name evidence="4" type="ORF">K7432_003538</name>
</gene>
<keyword evidence="5" id="KW-1185">Reference proteome</keyword>
<organism evidence="4 5">
    <name type="scientific">Basidiobolus ranarum</name>
    <dbReference type="NCBI Taxonomy" id="34480"/>
    <lineage>
        <taxon>Eukaryota</taxon>
        <taxon>Fungi</taxon>
        <taxon>Fungi incertae sedis</taxon>
        <taxon>Zoopagomycota</taxon>
        <taxon>Entomophthoromycotina</taxon>
        <taxon>Basidiobolomycetes</taxon>
        <taxon>Basidiobolales</taxon>
        <taxon>Basidiobolaceae</taxon>
        <taxon>Basidiobolus</taxon>
    </lineage>
</organism>
<protein>
    <submittedName>
        <fullName evidence="4">dTDP-fucopyranose mutase</fullName>
    </submittedName>
</protein>
<dbReference type="EMBL" id="JASJQH010006985">
    <property type="protein sequence ID" value="KAK9721272.1"/>
    <property type="molecule type" value="Genomic_DNA"/>
</dbReference>
<dbReference type="PANTHER" id="PTHR21686:SF12">
    <property type="entry name" value="DEOXYNUCLEOTIDYLTRANSFERASE TERMINAL-INTERACTING PROTEIN 2"/>
    <property type="match status" value="1"/>
</dbReference>
<reference evidence="4 5" key="1">
    <citation type="submission" date="2023-04" db="EMBL/GenBank/DDBJ databases">
        <title>Genome of Basidiobolus ranarum AG-B5.</title>
        <authorList>
            <person name="Stajich J.E."/>
            <person name="Carter-House D."/>
            <person name="Gryganskyi A."/>
        </authorList>
    </citation>
    <scope>NUCLEOTIDE SEQUENCE [LARGE SCALE GENOMIC DNA]</scope>
    <source>
        <strain evidence="4 5">AG-B5</strain>
    </source>
</reference>
<proteinExistence type="predicted"/>
<dbReference type="Proteomes" id="UP001479436">
    <property type="component" value="Unassembled WGS sequence"/>
</dbReference>
<evidence type="ECO:0000313" key="4">
    <source>
        <dbReference type="EMBL" id="KAK9721272.1"/>
    </source>
</evidence>
<evidence type="ECO:0000256" key="2">
    <source>
        <dbReference type="ARBA" id="ARBA00023242"/>
    </source>
</evidence>
<feature type="domain" description="Fcf2 pre-rRNA processing C-terminal" evidence="3">
    <location>
        <begin position="107"/>
        <end position="200"/>
    </location>
</feature>
<keyword evidence="2" id="KW-0539">Nucleus</keyword>
<evidence type="ECO:0000256" key="1">
    <source>
        <dbReference type="ARBA" id="ARBA00004604"/>
    </source>
</evidence>
<evidence type="ECO:0000313" key="5">
    <source>
        <dbReference type="Proteomes" id="UP001479436"/>
    </source>
</evidence>
<comment type="caution">
    <text evidence="4">The sequence shown here is derived from an EMBL/GenBank/DDBJ whole genome shotgun (WGS) entry which is preliminary data.</text>
</comment>
<dbReference type="InterPro" id="IPR014810">
    <property type="entry name" value="Fcf2_C"/>
</dbReference>
<evidence type="ECO:0000259" key="3">
    <source>
        <dbReference type="Pfam" id="PF08698"/>
    </source>
</evidence>
<sequence length="223" mass="25870">MMTSLFEDSELDALLNAAEQTFKSQGKNEKTEAPLMSFPSLESGINIKENLYIATKKKGVSKMKHEAVALEDDNETTEKEQALEKLPVRKMLKAEQPTKKELAKEREKTTGAKWFDMPAPDMTEQLKRDLTLIKLRGVLDRKRHYKKDNSKELPKYFQVGTIIEGAGEFYSARLTRKERKETILDELMADTDSKRYFKRKFLEVQEVKQAGGKKHFKKKYKKN</sequence>
<dbReference type="InterPro" id="IPR039883">
    <property type="entry name" value="Fcf2/DNTTIP2"/>
</dbReference>
<comment type="subcellular location">
    <subcellularLocation>
        <location evidence="1">Nucleus</location>
        <location evidence="1">Nucleolus</location>
    </subcellularLocation>
</comment>